<evidence type="ECO:0008006" key="4">
    <source>
        <dbReference type="Google" id="ProtNLM"/>
    </source>
</evidence>
<accession>A0A1F7J4X8</accession>
<name>A0A1F7J4X8_9BACT</name>
<keyword evidence="1" id="KW-0812">Transmembrane</keyword>
<proteinExistence type="predicted"/>
<keyword evidence="1" id="KW-0472">Membrane</keyword>
<dbReference type="Proteomes" id="UP000178558">
    <property type="component" value="Unassembled WGS sequence"/>
</dbReference>
<dbReference type="AlphaFoldDB" id="A0A1F7J4X8"/>
<evidence type="ECO:0000313" key="3">
    <source>
        <dbReference type="Proteomes" id="UP000178558"/>
    </source>
</evidence>
<feature type="transmembrane region" description="Helical" evidence="1">
    <location>
        <begin position="6"/>
        <end position="24"/>
    </location>
</feature>
<evidence type="ECO:0000256" key="1">
    <source>
        <dbReference type="SAM" id="Phobius"/>
    </source>
</evidence>
<protein>
    <recommendedName>
        <fullName evidence="4">DUF4446 domain-containing protein</fullName>
    </recommendedName>
</protein>
<evidence type="ECO:0000313" key="2">
    <source>
        <dbReference type="EMBL" id="OGK50681.1"/>
    </source>
</evidence>
<sequence>MLLYVALGILFVWLAILSFFLFQTRQHYFHLVRRTGRQRLDEILETLLAHDQGIQTELGAVKKEVGQLIDQSKFYFQKLGLVRYNAFSKTTPDQSFVLALLDKESSGIIVNFIYTHDGVRIYTKRVKQGKGEEYQLSEEEQTAIKTSK</sequence>
<gene>
    <name evidence="2" type="ORF">A3B50_00695</name>
</gene>
<dbReference type="InterPro" id="IPR027981">
    <property type="entry name" value="DUF4446"/>
</dbReference>
<keyword evidence="1" id="KW-1133">Transmembrane helix</keyword>
<comment type="caution">
    <text evidence="2">The sequence shown here is derived from an EMBL/GenBank/DDBJ whole genome shotgun (WGS) entry which is preliminary data.</text>
</comment>
<dbReference type="EMBL" id="MGAQ01000014">
    <property type="protein sequence ID" value="OGK50681.1"/>
    <property type="molecule type" value="Genomic_DNA"/>
</dbReference>
<organism evidence="2 3">
    <name type="scientific">Candidatus Roizmanbacteria bacterium RIFCSPLOWO2_01_FULL_40_42</name>
    <dbReference type="NCBI Taxonomy" id="1802066"/>
    <lineage>
        <taxon>Bacteria</taxon>
        <taxon>Candidatus Roizmaniibacteriota</taxon>
    </lineage>
</organism>
<reference evidence="2 3" key="1">
    <citation type="journal article" date="2016" name="Nat. Commun.">
        <title>Thousands of microbial genomes shed light on interconnected biogeochemical processes in an aquifer system.</title>
        <authorList>
            <person name="Anantharaman K."/>
            <person name="Brown C.T."/>
            <person name="Hug L.A."/>
            <person name="Sharon I."/>
            <person name="Castelle C.J."/>
            <person name="Probst A.J."/>
            <person name="Thomas B.C."/>
            <person name="Singh A."/>
            <person name="Wilkins M.J."/>
            <person name="Karaoz U."/>
            <person name="Brodie E.L."/>
            <person name="Williams K.H."/>
            <person name="Hubbard S.S."/>
            <person name="Banfield J.F."/>
        </authorList>
    </citation>
    <scope>NUCLEOTIDE SEQUENCE [LARGE SCALE GENOMIC DNA]</scope>
</reference>
<dbReference type="Pfam" id="PF14584">
    <property type="entry name" value="DUF4446"/>
    <property type="match status" value="1"/>
</dbReference>